<feature type="domain" description="Restriction endonuclease type I HsdR second RecA-like helicase" evidence="3">
    <location>
        <begin position="187"/>
        <end position="222"/>
    </location>
</feature>
<dbReference type="InterPro" id="IPR055180">
    <property type="entry name" value="HsdR_RecA-like_helicase_dom_2"/>
</dbReference>
<feature type="domain" description="SWI2/SNF2 ATPase" evidence="2">
    <location>
        <begin position="1"/>
        <end position="128"/>
    </location>
</feature>
<reference evidence="4 5" key="1">
    <citation type="submission" date="2023-12" db="EMBL/GenBank/DDBJ databases">
        <title>Blastococcus brunescens sp. nov., an actonobacterium isolated from sandstone collected in sahara desert.</title>
        <authorList>
            <person name="Gtari M."/>
            <person name="Ghodhbane F."/>
        </authorList>
    </citation>
    <scope>NUCLEOTIDE SEQUENCE [LARGE SCALE GENOMIC DNA]</scope>
    <source>
        <strain evidence="4 5">BMG 8361</strain>
    </source>
</reference>
<dbReference type="InterPro" id="IPR027417">
    <property type="entry name" value="P-loop_NTPase"/>
</dbReference>
<keyword evidence="4" id="KW-0547">Nucleotide-binding</keyword>
<dbReference type="Pfam" id="PF22679">
    <property type="entry name" value="T1R_D3-like"/>
    <property type="match status" value="1"/>
</dbReference>
<dbReference type="RefSeq" id="WP_324278528.1">
    <property type="nucleotide sequence ID" value="NZ_CP141261.1"/>
</dbReference>
<dbReference type="EMBL" id="CP141261">
    <property type="protein sequence ID" value="WRL67221.1"/>
    <property type="molecule type" value="Genomic_DNA"/>
</dbReference>
<organism evidence="4 5">
    <name type="scientific">Blastococcus brunescens</name>
    <dbReference type="NCBI Taxonomy" id="1564165"/>
    <lineage>
        <taxon>Bacteria</taxon>
        <taxon>Bacillati</taxon>
        <taxon>Actinomycetota</taxon>
        <taxon>Actinomycetes</taxon>
        <taxon>Geodermatophilales</taxon>
        <taxon>Geodermatophilaceae</taxon>
        <taxon>Blastococcus</taxon>
    </lineage>
</organism>
<protein>
    <submittedName>
        <fullName evidence="4">DEAD/DEAH box helicase family protein</fullName>
    </submittedName>
</protein>
<keyword evidence="4" id="KW-0347">Helicase</keyword>
<sequence>MVFTTIQKFAPETAGDTHPVLSDRRNVVVVADEAHRSQYGFQDGYAKHLREALPGATYLGFTGTPIESQDKSTRSVFGDYIDVYDLTRAVEDGATVPIFYESRLVKVALPEDAHETLDELADEITAEERLDLVARDLVGHWELRRGAMVGKAMVVTMSRRIAVELYERIVALRPEWHDDDPTQGAIKAMHTLYVDKPVQGAGLMQAIARVNRTFRDENGGPIVNCIGVATNLRRALAEYSPTDRDQAGVPIEQMVAVMQEKHGIVGDLLHAARTTPPCARPPIGWRSAPPSWTSCWPNPTAPAGSSLRCSP</sequence>
<dbReference type="Proteomes" id="UP001324287">
    <property type="component" value="Chromosome"/>
</dbReference>
<evidence type="ECO:0000256" key="1">
    <source>
        <dbReference type="ARBA" id="ARBA00022747"/>
    </source>
</evidence>
<evidence type="ECO:0000313" key="4">
    <source>
        <dbReference type="EMBL" id="WRL67221.1"/>
    </source>
</evidence>
<dbReference type="SUPFAM" id="SSF52540">
    <property type="entry name" value="P-loop containing nucleoside triphosphate hydrolases"/>
    <property type="match status" value="1"/>
</dbReference>
<keyword evidence="4" id="KW-0067">ATP-binding</keyword>
<dbReference type="GO" id="GO:0004386">
    <property type="term" value="F:helicase activity"/>
    <property type="evidence" value="ECO:0007669"/>
    <property type="project" value="UniProtKB-KW"/>
</dbReference>
<accession>A0ABZ1BAF5</accession>
<name>A0ABZ1BAF5_9ACTN</name>
<proteinExistence type="predicted"/>
<dbReference type="InterPro" id="IPR040980">
    <property type="entry name" value="SWI2_SNF2"/>
</dbReference>
<evidence type="ECO:0000259" key="2">
    <source>
        <dbReference type="Pfam" id="PF18766"/>
    </source>
</evidence>
<evidence type="ECO:0000259" key="3">
    <source>
        <dbReference type="Pfam" id="PF22679"/>
    </source>
</evidence>
<dbReference type="Pfam" id="PF18766">
    <property type="entry name" value="SWI2_SNF2"/>
    <property type="match status" value="1"/>
</dbReference>
<keyword evidence="1" id="KW-0680">Restriction system</keyword>
<dbReference type="InterPro" id="IPR051268">
    <property type="entry name" value="Type-I_R_enzyme_R_subunit"/>
</dbReference>
<keyword evidence="4" id="KW-0378">Hydrolase</keyword>
<gene>
    <name evidence="4" type="ORF">U6N30_28960</name>
</gene>
<dbReference type="Gene3D" id="3.40.50.300">
    <property type="entry name" value="P-loop containing nucleotide triphosphate hydrolases"/>
    <property type="match status" value="3"/>
</dbReference>
<keyword evidence="5" id="KW-1185">Reference proteome</keyword>
<dbReference type="PANTHER" id="PTHR30195:SF15">
    <property type="entry name" value="TYPE I RESTRICTION ENZYME HINDI ENDONUCLEASE SUBUNIT"/>
    <property type="match status" value="1"/>
</dbReference>
<evidence type="ECO:0000313" key="5">
    <source>
        <dbReference type="Proteomes" id="UP001324287"/>
    </source>
</evidence>
<dbReference type="PANTHER" id="PTHR30195">
    <property type="entry name" value="TYPE I SITE-SPECIFIC DEOXYRIBONUCLEASE PROTEIN SUBUNIT M AND R"/>
    <property type="match status" value="1"/>
</dbReference>